<organism evidence="2 3">
    <name type="scientific">Stenotrophomonas rhizophila</name>
    <dbReference type="NCBI Taxonomy" id="216778"/>
    <lineage>
        <taxon>Bacteria</taxon>
        <taxon>Pseudomonadati</taxon>
        <taxon>Pseudomonadota</taxon>
        <taxon>Gammaproteobacteria</taxon>
        <taxon>Lysobacterales</taxon>
        <taxon>Lysobacteraceae</taxon>
        <taxon>Stenotrophomonas</taxon>
    </lineage>
</organism>
<dbReference type="InterPro" id="IPR051540">
    <property type="entry name" value="S-2-haloacid_dehalogenase"/>
</dbReference>
<dbReference type="Gene3D" id="1.10.150.240">
    <property type="entry name" value="Putative phosphatase, domain 2"/>
    <property type="match status" value="1"/>
</dbReference>
<sequence length="269" mass="30015">MAWKGGLGRPSFFSAWYPCPMMTSMPAPTGAIGLVGFDGDDTLWKSEDYYRKAEQDYLDILSRYIDVHDTATARHLLEVQQRNLGVFGYGVKGMTLSMLEAAIEITEKTIAARDLQLILDIGHDTLRHPVELIDGVRESVAEIAREYPVVLITKGDLFHQEAKIKVANLRDLFPRIEIVSEKDPETYARVLEEFDLPMERFVMVGNSLRSDIEPVVTLGGWGIHTPYAVTWAHETQHGVAADEPRMVEAATAFDWPQALRAIEAKAAGG</sequence>
<evidence type="ECO:0000313" key="3">
    <source>
        <dbReference type="Proteomes" id="UP001226084"/>
    </source>
</evidence>
<name>A0AAP5AK58_9GAMM</name>
<dbReference type="InterPro" id="IPR036412">
    <property type="entry name" value="HAD-like_sf"/>
</dbReference>
<protein>
    <submittedName>
        <fullName evidence="2">Hydrolase of the HAD superfamily</fullName>
    </submittedName>
</protein>
<keyword evidence="1 2" id="KW-0378">Hydrolase</keyword>
<gene>
    <name evidence="2" type="ORF">QE424_003223</name>
</gene>
<reference evidence="2" key="1">
    <citation type="submission" date="2023-07" db="EMBL/GenBank/DDBJ databases">
        <title>Functional and genomic diversity of the sorghum phyllosphere microbiome.</title>
        <authorList>
            <person name="Shade A."/>
        </authorList>
    </citation>
    <scope>NUCLEOTIDE SEQUENCE</scope>
    <source>
        <strain evidence="2">SORGH_AS_0457</strain>
    </source>
</reference>
<dbReference type="EMBL" id="JAUTAS010000001">
    <property type="protein sequence ID" value="MDQ1110064.1"/>
    <property type="molecule type" value="Genomic_DNA"/>
</dbReference>
<dbReference type="SFLD" id="SFLDG01129">
    <property type="entry name" value="C1.5:_HAD__Beta-PGM__Phosphata"/>
    <property type="match status" value="1"/>
</dbReference>
<dbReference type="Pfam" id="PF00702">
    <property type="entry name" value="Hydrolase"/>
    <property type="match status" value="1"/>
</dbReference>
<dbReference type="GO" id="GO:0016787">
    <property type="term" value="F:hydrolase activity"/>
    <property type="evidence" value="ECO:0007669"/>
    <property type="project" value="UniProtKB-KW"/>
</dbReference>
<dbReference type="AlphaFoldDB" id="A0AAP5AK58"/>
<dbReference type="SFLD" id="SFLDS00003">
    <property type="entry name" value="Haloacid_Dehalogenase"/>
    <property type="match status" value="1"/>
</dbReference>
<dbReference type="Gene3D" id="3.40.50.1000">
    <property type="entry name" value="HAD superfamily/HAD-like"/>
    <property type="match status" value="1"/>
</dbReference>
<accession>A0AAP5AK58</accession>
<dbReference type="InterPro" id="IPR023214">
    <property type="entry name" value="HAD_sf"/>
</dbReference>
<dbReference type="Proteomes" id="UP001226084">
    <property type="component" value="Unassembled WGS sequence"/>
</dbReference>
<comment type="caution">
    <text evidence="2">The sequence shown here is derived from an EMBL/GenBank/DDBJ whole genome shotgun (WGS) entry which is preliminary data.</text>
</comment>
<dbReference type="SUPFAM" id="SSF56784">
    <property type="entry name" value="HAD-like"/>
    <property type="match status" value="1"/>
</dbReference>
<dbReference type="PANTHER" id="PTHR43316:SF8">
    <property type="entry name" value="HAD FAMILY HYDROLASE"/>
    <property type="match status" value="1"/>
</dbReference>
<dbReference type="InterPro" id="IPR023198">
    <property type="entry name" value="PGP-like_dom2"/>
</dbReference>
<dbReference type="PANTHER" id="PTHR43316">
    <property type="entry name" value="HYDROLASE, HALOACID DELAHOGENASE-RELATED"/>
    <property type="match status" value="1"/>
</dbReference>
<evidence type="ECO:0000313" key="2">
    <source>
        <dbReference type="EMBL" id="MDQ1110064.1"/>
    </source>
</evidence>
<evidence type="ECO:0000256" key="1">
    <source>
        <dbReference type="ARBA" id="ARBA00022801"/>
    </source>
</evidence>
<proteinExistence type="predicted"/>
<dbReference type="CDD" id="cd07515">
    <property type="entry name" value="HAD-like"/>
    <property type="match status" value="1"/>
</dbReference>